<dbReference type="RefSeq" id="XP_031375379.1">
    <property type="nucleotide sequence ID" value="XM_031519519.1"/>
</dbReference>
<organism evidence="4 5">
    <name type="scientific">Punica granatum</name>
    <name type="common">Pomegranate</name>
    <dbReference type="NCBI Taxonomy" id="22663"/>
    <lineage>
        <taxon>Eukaryota</taxon>
        <taxon>Viridiplantae</taxon>
        <taxon>Streptophyta</taxon>
        <taxon>Embryophyta</taxon>
        <taxon>Tracheophyta</taxon>
        <taxon>Spermatophyta</taxon>
        <taxon>Magnoliopsida</taxon>
        <taxon>eudicotyledons</taxon>
        <taxon>Gunneridae</taxon>
        <taxon>Pentapetalae</taxon>
        <taxon>rosids</taxon>
        <taxon>malvids</taxon>
        <taxon>Myrtales</taxon>
        <taxon>Lythraceae</taxon>
        <taxon>Punica</taxon>
    </lineage>
</organism>
<sequence length="356" mass="39826">MERSSPVIGTFLTLWAVLVIRGQCHTPFFIFGDSVLDAGNNQYYPLSDQPKPRMPYGETYFHYPSGRSCDGRIIPDFLAQYANLTLIEPYLEPEFNNYTDGANFASAGAGVFPETNPKTIHLKLQLSYFEEMNNKLEPEAAQELLSKAVYFFSIGGNDYMNVGMPPLPENGTRVALASSYRKQYVKAVLGNITSVVKKVYEMGGRKFLFQTVGPLGCMPLSRWISGSECIANVTILAKMHNKRLSIVLWELEDTLPGFKCAVFDYYSALLEMSKYPSNFGFTEGQRACCGSGNFNGEFTCGDNETGYNLCSDPSQYVWFDAAHPTESANNYLSSLFWNGSLEVVWPRNAKALFEMP</sequence>
<dbReference type="InterPro" id="IPR035669">
    <property type="entry name" value="SGNH_plant_lipase-like"/>
</dbReference>
<gene>
    <name evidence="5" type="primary">LOC116189796</name>
</gene>
<reference evidence="5" key="2">
    <citation type="submission" date="2025-08" db="UniProtKB">
        <authorList>
            <consortium name="RefSeq"/>
        </authorList>
    </citation>
    <scope>IDENTIFICATION</scope>
    <source>
        <tissue evidence="5">Leaf</tissue>
    </source>
</reference>
<evidence type="ECO:0000313" key="4">
    <source>
        <dbReference type="Proteomes" id="UP000515151"/>
    </source>
</evidence>
<feature type="chain" id="PRO_5027680944" evidence="3">
    <location>
        <begin position="25"/>
        <end position="356"/>
    </location>
</feature>
<protein>
    <submittedName>
        <fullName evidence="5">GDSL lipase-like</fullName>
    </submittedName>
</protein>
<dbReference type="Gene3D" id="3.40.50.1110">
    <property type="entry name" value="SGNH hydrolase"/>
    <property type="match status" value="1"/>
</dbReference>
<dbReference type="GO" id="GO:0016298">
    <property type="term" value="F:lipase activity"/>
    <property type="evidence" value="ECO:0007669"/>
    <property type="project" value="TreeGrafter"/>
</dbReference>
<keyword evidence="4" id="KW-1185">Reference proteome</keyword>
<dbReference type="InterPro" id="IPR001087">
    <property type="entry name" value="GDSL"/>
</dbReference>
<dbReference type="PANTHER" id="PTHR45966:SF12">
    <property type="entry name" value="GDSL ESTERASE_LIPASE 1-LIKE ISOFORM X2"/>
    <property type="match status" value="1"/>
</dbReference>
<dbReference type="GeneID" id="116189796"/>
<proteinExistence type="inferred from homology"/>
<comment type="similarity">
    <text evidence="1">Belongs to the 'GDSL' lipolytic enzyme family.</text>
</comment>
<dbReference type="SUPFAM" id="SSF52266">
    <property type="entry name" value="SGNH hydrolase"/>
    <property type="match status" value="1"/>
</dbReference>
<evidence type="ECO:0000313" key="5">
    <source>
        <dbReference type="RefSeq" id="XP_031375379.1"/>
    </source>
</evidence>
<dbReference type="InterPro" id="IPR036514">
    <property type="entry name" value="SGNH_hydro_sf"/>
</dbReference>
<dbReference type="AlphaFoldDB" id="A0A6P8BYJ3"/>
<dbReference type="OrthoDB" id="1600564at2759"/>
<dbReference type="Pfam" id="PF00657">
    <property type="entry name" value="Lipase_GDSL"/>
    <property type="match status" value="1"/>
</dbReference>
<dbReference type="CDD" id="cd01837">
    <property type="entry name" value="SGNH_plant_lipase_like"/>
    <property type="match status" value="1"/>
</dbReference>
<name>A0A6P8BYJ3_PUNGR</name>
<dbReference type="PANTHER" id="PTHR45966">
    <property type="entry name" value="GDSL-LIKE LIPASE/ACYLHYDROLASE"/>
    <property type="match status" value="1"/>
</dbReference>
<dbReference type="InterPro" id="IPR044552">
    <property type="entry name" value="GLIP1-5/GLL25"/>
</dbReference>
<accession>A0A6P8BYJ3</accession>
<evidence type="ECO:0000256" key="1">
    <source>
        <dbReference type="ARBA" id="ARBA00008668"/>
    </source>
</evidence>
<keyword evidence="2 3" id="KW-0732">Signal</keyword>
<reference evidence="4" key="1">
    <citation type="journal article" date="2020" name="Plant Biotechnol. J.">
        <title>The pomegranate (Punica granatum L.) draft genome dissects genetic divergence between soft- and hard-seeded cultivars.</title>
        <authorList>
            <person name="Luo X."/>
            <person name="Li H."/>
            <person name="Wu Z."/>
            <person name="Yao W."/>
            <person name="Zhao P."/>
            <person name="Cao D."/>
            <person name="Yu H."/>
            <person name="Li K."/>
            <person name="Poudel K."/>
            <person name="Zhao D."/>
            <person name="Zhang F."/>
            <person name="Xia X."/>
            <person name="Chen L."/>
            <person name="Wang Q."/>
            <person name="Jing D."/>
            <person name="Cao S."/>
        </authorList>
    </citation>
    <scope>NUCLEOTIDE SEQUENCE [LARGE SCALE GENOMIC DNA]</scope>
    <source>
        <strain evidence="4">cv. Tunisia</strain>
    </source>
</reference>
<dbReference type="Proteomes" id="UP000515151">
    <property type="component" value="Unplaced"/>
</dbReference>
<feature type="signal peptide" evidence="3">
    <location>
        <begin position="1"/>
        <end position="24"/>
    </location>
</feature>
<evidence type="ECO:0000256" key="3">
    <source>
        <dbReference type="SAM" id="SignalP"/>
    </source>
</evidence>
<evidence type="ECO:0000256" key="2">
    <source>
        <dbReference type="ARBA" id="ARBA00022729"/>
    </source>
</evidence>